<dbReference type="EMBL" id="BOMW01000010">
    <property type="protein sequence ID" value="GIF03404.1"/>
    <property type="molecule type" value="Genomic_DNA"/>
</dbReference>
<dbReference type="Gene3D" id="3.30.110.170">
    <property type="entry name" value="Protein of unknown function (DUF541), domain 1"/>
    <property type="match status" value="1"/>
</dbReference>
<evidence type="ECO:0008006" key="5">
    <source>
        <dbReference type="Google" id="ProtNLM"/>
    </source>
</evidence>
<keyword evidence="2" id="KW-0732">Signal</keyword>
<dbReference type="PANTHER" id="PTHR34387">
    <property type="entry name" value="SLR1258 PROTEIN"/>
    <property type="match status" value="1"/>
</dbReference>
<evidence type="ECO:0000313" key="4">
    <source>
        <dbReference type="Proteomes" id="UP000629619"/>
    </source>
</evidence>
<sequence length="290" mass="29643">MTKNGITVRTLIALSTLVVPSLVGPASPASADVSERSPAAERSRAVDQSRASERTRAVERSRADQRPRAVEGSADVDQSRDSVLVTGTGEVSGTPDTLVANVAVEAAASTVAEALNQAGTAVGRMRDALVRGGVAGADLQTSDVSVSSRKDNDNRITGYTVTQGLTAKIRNIPRAGAVLSAAVAAGGDAARLNGVSLAIEDDSALLAEARRKAFADARGKAELYARAAGRSLGPVIRVSEVAPDDAEPIALRGGMAAGDTTVPIEPGRQQLSATVTVEWALGGRAADRRG</sequence>
<feature type="region of interest" description="Disordered" evidence="1">
    <location>
        <begin position="24"/>
        <end position="79"/>
    </location>
</feature>
<dbReference type="Gene3D" id="3.30.70.2970">
    <property type="entry name" value="Protein of unknown function (DUF541), domain 2"/>
    <property type="match status" value="1"/>
</dbReference>
<gene>
    <name evidence="3" type="ORF">Asi03nite_09420</name>
</gene>
<keyword evidence="4" id="KW-1185">Reference proteome</keyword>
<dbReference type="RefSeq" id="WP_203677142.1">
    <property type="nucleotide sequence ID" value="NZ_BOMW01000010.1"/>
</dbReference>
<accession>A0A919N0X5</accession>
<dbReference type="Proteomes" id="UP000629619">
    <property type="component" value="Unassembled WGS sequence"/>
</dbReference>
<evidence type="ECO:0000256" key="1">
    <source>
        <dbReference type="SAM" id="MobiDB-lite"/>
    </source>
</evidence>
<dbReference type="Pfam" id="PF04402">
    <property type="entry name" value="SIMPL"/>
    <property type="match status" value="1"/>
</dbReference>
<evidence type="ECO:0000313" key="3">
    <source>
        <dbReference type="EMBL" id="GIF03404.1"/>
    </source>
</evidence>
<feature type="chain" id="PRO_5037525566" description="DUF541 domain-containing protein" evidence="2">
    <location>
        <begin position="32"/>
        <end position="290"/>
    </location>
</feature>
<proteinExistence type="predicted"/>
<feature type="signal peptide" evidence="2">
    <location>
        <begin position="1"/>
        <end position="31"/>
    </location>
</feature>
<name>A0A919N0X5_9ACTN</name>
<evidence type="ECO:0000256" key="2">
    <source>
        <dbReference type="SAM" id="SignalP"/>
    </source>
</evidence>
<feature type="compositionally biased region" description="Basic and acidic residues" evidence="1">
    <location>
        <begin position="33"/>
        <end position="69"/>
    </location>
</feature>
<reference evidence="3" key="1">
    <citation type="submission" date="2021-01" db="EMBL/GenBank/DDBJ databases">
        <title>Whole genome shotgun sequence of Actinoplanes siamensis NBRC 109076.</title>
        <authorList>
            <person name="Komaki H."/>
            <person name="Tamura T."/>
        </authorList>
    </citation>
    <scope>NUCLEOTIDE SEQUENCE</scope>
    <source>
        <strain evidence="3">NBRC 109076</strain>
    </source>
</reference>
<dbReference type="InterPro" id="IPR007497">
    <property type="entry name" value="SIMPL/DUF541"/>
</dbReference>
<organism evidence="3 4">
    <name type="scientific">Actinoplanes siamensis</name>
    <dbReference type="NCBI Taxonomy" id="1223317"/>
    <lineage>
        <taxon>Bacteria</taxon>
        <taxon>Bacillati</taxon>
        <taxon>Actinomycetota</taxon>
        <taxon>Actinomycetes</taxon>
        <taxon>Micromonosporales</taxon>
        <taxon>Micromonosporaceae</taxon>
        <taxon>Actinoplanes</taxon>
    </lineage>
</organism>
<dbReference type="InterPro" id="IPR052022">
    <property type="entry name" value="26kDa_periplasmic_antigen"/>
</dbReference>
<dbReference type="PANTHER" id="PTHR34387:SF1">
    <property type="entry name" value="PERIPLASMIC IMMUNOGENIC PROTEIN"/>
    <property type="match status" value="1"/>
</dbReference>
<protein>
    <recommendedName>
        <fullName evidence="5">DUF541 domain-containing protein</fullName>
    </recommendedName>
</protein>
<comment type="caution">
    <text evidence="3">The sequence shown here is derived from an EMBL/GenBank/DDBJ whole genome shotgun (WGS) entry which is preliminary data.</text>
</comment>
<dbReference type="AlphaFoldDB" id="A0A919N0X5"/>
<dbReference type="GO" id="GO:0006974">
    <property type="term" value="P:DNA damage response"/>
    <property type="evidence" value="ECO:0007669"/>
    <property type="project" value="TreeGrafter"/>
</dbReference>